<evidence type="ECO:0000313" key="1">
    <source>
        <dbReference type="EMBL" id="MCH7321779.1"/>
    </source>
</evidence>
<dbReference type="EMBL" id="JAKZFC010000002">
    <property type="protein sequence ID" value="MCH7321779.1"/>
    <property type="molecule type" value="Genomic_DNA"/>
</dbReference>
<evidence type="ECO:0008006" key="3">
    <source>
        <dbReference type="Google" id="ProtNLM"/>
    </source>
</evidence>
<reference evidence="1 2" key="1">
    <citation type="submission" date="2022-03" db="EMBL/GenBank/DDBJ databases">
        <authorList>
            <person name="Jo J.-H."/>
            <person name="Im W.-T."/>
        </authorList>
    </citation>
    <scope>NUCLEOTIDE SEQUENCE [LARGE SCALE GENOMIC DNA]</scope>
    <source>
        <strain evidence="1 2">MA9</strain>
    </source>
</reference>
<evidence type="ECO:0000313" key="2">
    <source>
        <dbReference type="Proteomes" id="UP001316087"/>
    </source>
</evidence>
<organism evidence="1 2">
    <name type="scientific">Solibacillus palustris</name>
    <dbReference type="NCBI Taxonomy" id="2908203"/>
    <lineage>
        <taxon>Bacteria</taxon>
        <taxon>Bacillati</taxon>
        <taxon>Bacillota</taxon>
        <taxon>Bacilli</taxon>
        <taxon>Bacillales</taxon>
        <taxon>Caryophanaceae</taxon>
        <taxon>Solibacillus</taxon>
    </lineage>
</organism>
<name>A0ABS9UBS2_9BACL</name>
<gene>
    <name evidence="1" type="ORF">LZ480_07715</name>
</gene>
<accession>A0ABS9UBS2</accession>
<protein>
    <recommendedName>
        <fullName evidence="3">Phage protein</fullName>
    </recommendedName>
</protein>
<proteinExistence type="predicted"/>
<dbReference type="RefSeq" id="WP_241368833.1">
    <property type="nucleotide sequence ID" value="NZ_JAKZFC010000002.1"/>
</dbReference>
<keyword evidence="2" id="KW-1185">Reference proteome</keyword>
<comment type="caution">
    <text evidence="1">The sequence shown here is derived from an EMBL/GenBank/DDBJ whole genome shotgun (WGS) entry which is preliminary data.</text>
</comment>
<sequence length="120" mass="13267">MVSARRKALERLWKGECTVIAWQEVEDPITFVTEFQEVILHENLKCKLSHKTISATSQTGAGAILVQQIKLSLGNEFEIPAGCKITVTQNGKTADYARSGEPGMFIDHQEIVLDIFGGYA</sequence>
<dbReference type="Proteomes" id="UP001316087">
    <property type="component" value="Unassembled WGS sequence"/>
</dbReference>